<feature type="region of interest" description="Disordered" evidence="6">
    <location>
        <begin position="301"/>
        <end position="355"/>
    </location>
</feature>
<dbReference type="InterPro" id="IPR044780">
    <property type="entry name" value="Heh2/Src1"/>
</dbReference>
<keyword evidence="2 7" id="KW-0812">Transmembrane</keyword>
<feature type="compositionally biased region" description="Basic and acidic residues" evidence="6">
    <location>
        <begin position="323"/>
        <end position="344"/>
    </location>
</feature>
<name>A0A2V3ITB0_9FLOR</name>
<reference evidence="9 10" key="1">
    <citation type="journal article" date="2018" name="Mol. Biol. Evol.">
        <title>Analysis of the draft genome of the red seaweed Gracilariopsis chorda provides insights into genome size evolution in Rhodophyta.</title>
        <authorList>
            <person name="Lee J."/>
            <person name="Yang E.C."/>
            <person name="Graf L."/>
            <person name="Yang J.H."/>
            <person name="Qiu H."/>
            <person name="Zel Zion U."/>
            <person name="Chan C.X."/>
            <person name="Stephens T.G."/>
            <person name="Weber A.P.M."/>
            <person name="Boo G.H."/>
            <person name="Boo S.M."/>
            <person name="Kim K.M."/>
            <person name="Shin Y."/>
            <person name="Jung M."/>
            <person name="Lee S.J."/>
            <person name="Yim H.S."/>
            <person name="Lee J.H."/>
            <person name="Bhattacharya D."/>
            <person name="Yoon H.S."/>
        </authorList>
    </citation>
    <scope>NUCLEOTIDE SEQUENCE [LARGE SCALE GENOMIC DNA]</scope>
    <source>
        <strain evidence="9 10">SKKU-2015</strain>
        <tissue evidence="9">Whole body</tissue>
    </source>
</reference>
<proteinExistence type="predicted"/>
<feature type="region of interest" description="Disordered" evidence="6">
    <location>
        <begin position="61"/>
        <end position="279"/>
    </location>
</feature>
<feature type="compositionally biased region" description="Polar residues" evidence="6">
    <location>
        <begin position="204"/>
        <end position="242"/>
    </location>
</feature>
<evidence type="ECO:0000256" key="1">
    <source>
        <dbReference type="ARBA" id="ARBA00004126"/>
    </source>
</evidence>
<dbReference type="GO" id="GO:0003682">
    <property type="term" value="F:chromatin binding"/>
    <property type="evidence" value="ECO:0007669"/>
    <property type="project" value="InterPro"/>
</dbReference>
<gene>
    <name evidence="9" type="ORF">BWQ96_04864</name>
</gene>
<evidence type="ECO:0000313" key="10">
    <source>
        <dbReference type="Proteomes" id="UP000247409"/>
    </source>
</evidence>
<protein>
    <recommendedName>
        <fullName evidence="8">Man1/Src1-like C-terminal domain-containing protein</fullName>
    </recommendedName>
</protein>
<dbReference type="Pfam" id="PF09402">
    <property type="entry name" value="MSC"/>
    <property type="match status" value="1"/>
</dbReference>
<keyword evidence="4 7" id="KW-0472">Membrane</keyword>
<sequence length="817" mass="94225">MESREEIQEMRVVELRDFLRRHDIQIKNLARSDGTPGPPRKSELLAAALEVWEDYNSGRLEVRGSATPTSPVPPNPFQTRRLSSAPEDHMTPQRRAPPQVQQRNRVPGAPAAQEEPAERKSTTRARRRSSNWVDPSLLAQLKAPTPRKPQQESAEASTEEQNKTRSSVRHPGSYRATELDVGLRNRHQQRRPTLVFEEPPPQPSGRSIRTSGASTRQRSSANETRNARTELSSSSVGRTSQPRRLLDVDEEYISEEDPDYEADQEYVDNNDSDESDYEEWKRSVEIVDLTHDAALRKTEFDESLDDEIQPASQSRKRGQRSWTHQEDIPFDSDTHESDRARRSDPSSAVETEEEDDIIDFNEWRSKDIRDWLHAHDIKFNPTASKVELVGLARAIKIRMETAFDVDDQSDTEEMKERRQGISAPREDDDVVFVSQSSRKPKRRRSGPTISKRVICFMTVSVLGSALLFLWWFAIKSIRTSNVTPFCDTDSQSNYTDTGALCRKCPRHGICITGELECDSGYVRSGHTCVPDQKFHNLVTELVDHAYRELAKLHGLELCGEPNTPGLSYDDLEALFEEYLHKKREKNLSLFRNEMEFDKVKVKAISKAMNIMEGSPYQNEYKVYIDEEGRYRTENAILSSPCRFVMFVMKHHFKIVTTLFFTYILVYLRWRLFLYRRRKRNVRTGHKRSLELLRNQVVGFRNGEEDTAFLSDVILREEALGRATPYIIEIWKEVEDLLRTDARVLRKHQSVRGMPSYTYEYVGSRRSSGSFFDNFSRRSSSFGSRTSLDSLDLRSESDVEIPQEDTLKGYIFGLIEGK</sequence>
<dbReference type="GO" id="GO:0005637">
    <property type="term" value="C:nuclear inner membrane"/>
    <property type="evidence" value="ECO:0007669"/>
    <property type="project" value="InterPro"/>
</dbReference>
<dbReference type="GO" id="GO:0071763">
    <property type="term" value="P:nuclear membrane organization"/>
    <property type="evidence" value="ECO:0007669"/>
    <property type="project" value="TreeGrafter"/>
</dbReference>
<feature type="compositionally biased region" description="Acidic residues" evidence="6">
    <location>
        <begin position="248"/>
        <end position="277"/>
    </location>
</feature>
<evidence type="ECO:0000256" key="7">
    <source>
        <dbReference type="SAM" id="Phobius"/>
    </source>
</evidence>
<evidence type="ECO:0000259" key="8">
    <source>
        <dbReference type="Pfam" id="PF09402"/>
    </source>
</evidence>
<keyword evidence="5" id="KW-0539">Nucleus</keyword>
<feature type="domain" description="Man1/Src1-like C-terminal" evidence="8">
    <location>
        <begin position="496"/>
        <end position="763"/>
    </location>
</feature>
<dbReference type="AlphaFoldDB" id="A0A2V3ITB0"/>
<dbReference type="OrthoDB" id="341403at2759"/>
<evidence type="ECO:0000256" key="2">
    <source>
        <dbReference type="ARBA" id="ARBA00022692"/>
    </source>
</evidence>
<dbReference type="EMBL" id="NBIV01000062">
    <property type="protein sequence ID" value="PXF45344.1"/>
    <property type="molecule type" value="Genomic_DNA"/>
</dbReference>
<evidence type="ECO:0000313" key="9">
    <source>
        <dbReference type="EMBL" id="PXF45344.1"/>
    </source>
</evidence>
<dbReference type="GO" id="GO:0005783">
    <property type="term" value="C:endoplasmic reticulum"/>
    <property type="evidence" value="ECO:0007669"/>
    <property type="project" value="TreeGrafter"/>
</dbReference>
<evidence type="ECO:0000256" key="3">
    <source>
        <dbReference type="ARBA" id="ARBA00022989"/>
    </source>
</evidence>
<feature type="transmembrane region" description="Helical" evidence="7">
    <location>
        <begin position="650"/>
        <end position="669"/>
    </location>
</feature>
<dbReference type="PANTHER" id="PTHR47808:SF2">
    <property type="entry name" value="LEM DOMAIN-CONTAINING PROTEIN 2"/>
    <property type="match status" value="1"/>
</dbReference>
<evidence type="ECO:0000256" key="6">
    <source>
        <dbReference type="SAM" id="MobiDB-lite"/>
    </source>
</evidence>
<comment type="subcellular location">
    <subcellularLocation>
        <location evidence="1">Nucleus membrane</location>
    </subcellularLocation>
</comment>
<accession>A0A2V3ITB0</accession>
<dbReference type="Proteomes" id="UP000247409">
    <property type="component" value="Unassembled WGS sequence"/>
</dbReference>
<dbReference type="InterPro" id="IPR018996">
    <property type="entry name" value="Man1/Src1-like_C"/>
</dbReference>
<evidence type="ECO:0000256" key="4">
    <source>
        <dbReference type="ARBA" id="ARBA00023136"/>
    </source>
</evidence>
<keyword evidence="10" id="KW-1185">Reference proteome</keyword>
<feature type="region of interest" description="Disordered" evidence="6">
    <location>
        <begin position="406"/>
        <end position="445"/>
    </location>
</feature>
<dbReference type="STRING" id="448386.A0A2V3ITB0"/>
<organism evidence="9 10">
    <name type="scientific">Gracilariopsis chorda</name>
    <dbReference type="NCBI Taxonomy" id="448386"/>
    <lineage>
        <taxon>Eukaryota</taxon>
        <taxon>Rhodophyta</taxon>
        <taxon>Florideophyceae</taxon>
        <taxon>Rhodymeniophycidae</taxon>
        <taxon>Gracilariales</taxon>
        <taxon>Gracilariaceae</taxon>
        <taxon>Gracilariopsis</taxon>
    </lineage>
</organism>
<dbReference type="PANTHER" id="PTHR47808">
    <property type="entry name" value="INNER NUCLEAR MEMBRANE PROTEIN HEH2-RELATED"/>
    <property type="match status" value="1"/>
</dbReference>
<dbReference type="GO" id="GO:0034399">
    <property type="term" value="C:nuclear periphery"/>
    <property type="evidence" value="ECO:0007669"/>
    <property type="project" value="TreeGrafter"/>
</dbReference>
<feature type="compositionally biased region" description="Low complexity" evidence="6">
    <location>
        <begin position="93"/>
        <end position="114"/>
    </location>
</feature>
<evidence type="ECO:0000256" key="5">
    <source>
        <dbReference type="ARBA" id="ARBA00023242"/>
    </source>
</evidence>
<keyword evidence="3 7" id="KW-1133">Transmembrane helix</keyword>
<comment type="caution">
    <text evidence="9">The sequence shown here is derived from an EMBL/GenBank/DDBJ whole genome shotgun (WGS) entry which is preliminary data.</text>
</comment>
<feature type="transmembrane region" description="Helical" evidence="7">
    <location>
        <begin position="453"/>
        <end position="473"/>
    </location>
</feature>